<evidence type="ECO:0000313" key="3">
    <source>
        <dbReference type="Proteomes" id="UP000294558"/>
    </source>
</evidence>
<protein>
    <submittedName>
        <fullName evidence="2">Uncharacterized protein (TIGR03083 family)</fullName>
    </submittedName>
</protein>
<reference evidence="2 3" key="1">
    <citation type="submission" date="2019-03" db="EMBL/GenBank/DDBJ databases">
        <title>Sequencing the genomes of 1000 actinobacteria strains.</title>
        <authorList>
            <person name="Klenk H.-P."/>
        </authorList>
    </citation>
    <scope>NUCLEOTIDE SEQUENCE [LARGE SCALE GENOMIC DNA]</scope>
    <source>
        <strain evidence="2 3">DSM 18936</strain>
    </source>
</reference>
<gene>
    <name evidence="2" type="ORF">BDK89_1995</name>
</gene>
<name>A0A4R7HZ67_9ACTN</name>
<comment type="caution">
    <text evidence="2">The sequence shown here is derived from an EMBL/GenBank/DDBJ whole genome shotgun (WGS) entry which is preliminary data.</text>
</comment>
<dbReference type="InterPro" id="IPR034660">
    <property type="entry name" value="DinB/YfiT-like"/>
</dbReference>
<accession>A0A4R7HZ67</accession>
<dbReference type="EMBL" id="SOAU01000001">
    <property type="protein sequence ID" value="TDT16405.1"/>
    <property type="molecule type" value="Genomic_DNA"/>
</dbReference>
<dbReference type="Pfam" id="PF11716">
    <property type="entry name" value="MDMPI_N"/>
    <property type="match status" value="1"/>
</dbReference>
<evidence type="ECO:0000313" key="2">
    <source>
        <dbReference type="EMBL" id="TDT16405.1"/>
    </source>
</evidence>
<keyword evidence="3" id="KW-1185">Reference proteome</keyword>
<evidence type="ECO:0000259" key="1">
    <source>
        <dbReference type="Pfam" id="PF11716"/>
    </source>
</evidence>
<dbReference type="InterPro" id="IPR024344">
    <property type="entry name" value="MDMPI_metal-binding"/>
</dbReference>
<proteinExistence type="predicted"/>
<dbReference type="Proteomes" id="UP000294558">
    <property type="component" value="Unassembled WGS sequence"/>
</dbReference>
<dbReference type="AlphaFoldDB" id="A0A4R7HZ67"/>
<sequence length="209" mass="22448">MGSIGADEVRRAADECAQFLRGEVDDDWSVPIPDLEMTVGEVVAHAAEGCVWYAIDLAAGGDDLEPVEHRVKTDVTNGSLVDTLTAYARVVAGVIETTPDTVRGFHPMGAADPSGFAAMACDEMLIHTDDAARGLGLEFRPSDDLSAAVLARLFPWIEGDGDPWDLLRWANGRIELSGRERLSDWAWHCAPLDDWDGTVPTRSSVLGGG</sequence>
<dbReference type="SUPFAM" id="SSF109854">
    <property type="entry name" value="DinB/YfiT-like putative metalloenzymes"/>
    <property type="match status" value="1"/>
</dbReference>
<dbReference type="GO" id="GO:0046872">
    <property type="term" value="F:metal ion binding"/>
    <property type="evidence" value="ECO:0007669"/>
    <property type="project" value="InterPro"/>
</dbReference>
<feature type="domain" description="Mycothiol-dependent maleylpyruvate isomerase metal-binding" evidence="1">
    <location>
        <begin position="9"/>
        <end position="132"/>
    </location>
</feature>
<dbReference type="RefSeq" id="WP_208294021.1">
    <property type="nucleotide sequence ID" value="NZ_SOAU01000001.1"/>
</dbReference>
<organism evidence="2 3">
    <name type="scientific">Ilumatobacter fluminis</name>
    <dbReference type="NCBI Taxonomy" id="467091"/>
    <lineage>
        <taxon>Bacteria</taxon>
        <taxon>Bacillati</taxon>
        <taxon>Actinomycetota</taxon>
        <taxon>Acidimicrobiia</taxon>
        <taxon>Acidimicrobiales</taxon>
        <taxon>Ilumatobacteraceae</taxon>
        <taxon>Ilumatobacter</taxon>
    </lineage>
</organism>